<evidence type="ECO:0000313" key="2">
    <source>
        <dbReference type="EMBL" id="RAI57158.1"/>
    </source>
</evidence>
<protein>
    <submittedName>
        <fullName evidence="2">Uncharacterized protein</fullName>
    </submittedName>
</protein>
<gene>
    <name evidence="2" type="ORF">DOO78_20160</name>
</gene>
<reference evidence="3" key="1">
    <citation type="submission" date="2018-06" db="EMBL/GenBank/DDBJ databases">
        <authorList>
            <person name="Khan S.A."/>
        </authorList>
    </citation>
    <scope>NUCLEOTIDE SEQUENCE [LARGE SCALE GENOMIC DNA]</scope>
    <source>
        <strain evidence="3">DB-1506</strain>
    </source>
</reference>
<dbReference type="NCBIfam" id="TIGR02001">
    <property type="entry name" value="gcw_chp"/>
    <property type="match status" value="1"/>
</dbReference>
<dbReference type="AlphaFoldDB" id="A0A327MAK9"/>
<evidence type="ECO:0000256" key="1">
    <source>
        <dbReference type="SAM" id="SignalP"/>
    </source>
</evidence>
<feature type="chain" id="PRO_5016420441" evidence="1">
    <location>
        <begin position="35"/>
        <end position="269"/>
    </location>
</feature>
<dbReference type="RefSeq" id="WP_111471675.1">
    <property type="nucleotide sequence ID" value="NZ_QLIX01000020.1"/>
</dbReference>
<keyword evidence="3" id="KW-1185">Reference proteome</keyword>
<evidence type="ECO:0000313" key="3">
    <source>
        <dbReference type="Proteomes" id="UP000249065"/>
    </source>
</evidence>
<sequence>MTDHSGLPQRPAALLRKAVLAIAALVLPALPAAAQQQIDSLGLTVTTTPAISNDYLFRGISQTRNNWAYQATLDVQHESGVYVGAFLSNAKFLASPWNDTRQELDLMAGYRFALGGINFDIGYIGYTYPGQDKAPGTQLNEYQEIAVKANYTIDPVKILAAYNYSPNFFGRSGAGNYIEGGVDVTLPFELTASGRVGYQWIQKNTFFGTPDYLWYSIGVSREIYWGVTATVAWYDTNISKNECAPVADRATGGQRICEGRVLFTLSKIF</sequence>
<proteinExistence type="predicted"/>
<accession>A0A327MAK9</accession>
<dbReference type="EMBL" id="QLIX01000020">
    <property type="protein sequence ID" value="RAI57158.1"/>
    <property type="molecule type" value="Genomic_DNA"/>
</dbReference>
<dbReference type="Pfam" id="PF09694">
    <property type="entry name" value="Gcw_chp"/>
    <property type="match status" value="1"/>
</dbReference>
<name>A0A327MAK9_9PROT</name>
<keyword evidence="1" id="KW-0732">Signal</keyword>
<dbReference type="OrthoDB" id="9793561at2"/>
<organism evidence="2 3">
    <name type="scientific">Roseicella frigidaeris</name>
    <dbReference type="NCBI Taxonomy" id="2230885"/>
    <lineage>
        <taxon>Bacteria</taxon>
        <taxon>Pseudomonadati</taxon>
        <taxon>Pseudomonadota</taxon>
        <taxon>Alphaproteobacteria</taxon>
        <taxon>Acetobacterales</taxon>
        <taxon>Roseomonadaceae</taxon>
        <taxon>Roseicella</taxon>
    </lineage>
</organism>
<feature type="signal peptide" evidence="1">
    <location>
        <begin position="1"/>
        <end position="34"/>
    </location>
</feature>
<dbReference type="Proteomes" id="UP000249065">
    <property type="component" value="Unassembled WGS sequence"/>
</dbReference>
<comment type="caution">
    <text evidence="2">The sequence shown here is derived from an EMBL/GenBank/DDBJ whole genome shotgun (WGS) entry which is preliminary data.</text>
</comment>
<dbReference type="InterPro" id="IPR010239">
    <property type="entry name" value="CHP02001"/>
</dbReference>